<evidence type="ECO:0000256" key="6">
    <source>
        <dbReference type="PROSITE-ProRule" id="PRU01024"/>
    </source>
</evidence>
<dbReference type="CDD" id="cd02440">
    <property type="entry name" value="AdoMet_MTases"/>
    <property type="match status" value="1"/>
</dbReference>
<evidence type="ECO:0000256" key="7">
    <source>
        <dbReference type="PROSITE-ProRule" id="PRU10015"/>
    </source>
</evidence>
<dbReference type="SUPFAM" id="SSF53335">
    <property type="entry name" value="S-adenosyl-L-methionine-dependent methyltransferases"/>
    <property type="match status" value="1"/>
</dbReference>
<keyword evidence="1" id="KW-0479">Metal-binding</keyword>
<keyword evidence="1" id="KW-0408">Iron</keyword>
<feature type="active site" evidence="7">
    <location>
        <position position="466"/>
    </location>
</feature>
<evidence type="ECO:0000256" key="4">
    <source>
        <dbReference type="ARBA" id="ARBA00022691"/>
    </source>
</evidence>
<dbReference type="InterPro" id="IPR010280">
    <property type="entry name" value="U5_MeTrfase_fam"/>
</dbReference>
<dbReference type="Gene3D" id="2.40.50.1070">
    <property type="match status" value="1"/>
</dbReference>
<keyword evidence="1" id="KW-0004">4Fe-4S</keyword>
<dbReference type="PANTHER" id="PTHR11061:SF49">
    <property type="entry name" value="23S RRNA (URACIL(1939)-C(5))-METHYLTRANSFERASE RLMD"/>
    <property type="match status" value="1"/>
</dbReference>
<dbReference type="EC" id="2.1.1.190" evidence="9"/>
<dbReference type="InterPro" id="IPR029063">
    <property type="entry name" value="SAM-dependent_MTases_sf"/>
</dbReference>
<proteinExistence type="inferred from homology"/>
<comment type="similarity">
    <text evidence="6">Belongs to the class I-like SAM-binding methyltransferase superfamily. RNA M5U methyltransferase family.</text>
</comment>
<feature type="region of interest" description="Disordered" evidence="8">
    <location>
        <begin position="1"/>
        <end position="72"/>
    </location>
</feature>
<keyword evidence="4 6" id="KW-0949">S-adenosyl-L-methionine</keyword>
<feature type="binding site" evidence="6">
    <location>
        <position position="392"/>
    </location>
    <ligand>
        <name>S-adenosyl-L-methionine</name>
        <dbReference type="ChEBI" id="CHEBI:59789"/>
    </ligand>
</feature>
<organism evidence="9 10">
    <name type="scientific">Glaciecola siphonariae</name>
    <dbReference type="NCBI Taxonomy" id="521012"/>
    <lineage>
        <taxon>Bacteria</taxon>
        <taxon>Pseudomonadati</taxon>
        <taxon>Pseudomonadota</taxon>
        <taxon>Gammaproteobacteria</taxon>
        <taxon>Alteromonadales</taxon>
        <taxon>Alteromonadaceae</taxon>
        <taxon>Glaciecola</taxon>
    </lineage>
</organism>
<dbReference type="GO" id="GO:0032259">
    <property type="term" value="P:methylation"/>
    <property type="evidence" value="ECO:0007669"/>
    <property type="project" value="UniProtKB-KW"/>
</dbReference>
<evidence type="ECO:0000256" key="5">
    <source>
        <dbReference type="ARBA" id="ARBA00023014"/>
    </source>
</evidence>
<feature type="binding site" evidence="6">
    <location>
        <position position="371"/>
    </location>
    <ligand>
        <name>S-adenosyl-L-methionine</name>
        <dbReference type="ChEBI" id="CHEBI:59789"/>
    </ligand>
</feature>
<dbReference type="PROSITE" id="PS01230">
    <property type="entry name" value="TRMA_1"/>
    <property type="match status" value="1"/>
</dbReference>
<dbReference type="InterPro" id="IPR012340">
    <property type="entry name" value="NA-bd_OB-fold"/>
</dbReference>
<keyword evidence="2 6" id="KW-0489">Methyltransferase</keyword>
<dbReference type="Gene3D" id="2.40.50.140">
    <property type="entry name" value="Nucleic acid-binding proteins"/>
    <property type="match status" value="1"/>
</dbReference>
<feature type="compositionally biased region" description="Polar residues" evidence="8">
    <location>
        <begin position="55"/>
        <end position="72"/>
    </location>
</feature>
<evidence type="ECO:0000313" key="9">
    <source>
        <dbReference type="EMBL" id="MFC4701645.1"/>
    </source>
</evidence>
<dbReference type="PROSITE" id="PS51687">
    <property type="entry name" value="SAM_MT_RNA_M5U"/>
    <property type="match status" value="1"/>
</dbReference>
<dbReference type="InterPro" id="IPR030390">
    <property type="entry name" value="MeTrfase_TrmA_AS"/>
</dbReference>
<dbReference type="Proteomes" id="UP001595897">
    <property type="component" value="Unassembled WGS sequence"/>
</dbReference>
<evidence type="ECO:0000256" key="3">
    <source>
        <dbReference type="ARBA" id="ARBA00022679"/>
    </source>
</evidence>
<feature type="active site" description="Nucleophile" evidence="6">
    <location>
        <position position="466"/>
    </location>
</feature>
<dbReference type="GO" id="GO:0008168">
    <property type="term" value="F:methyltransferase activity"/>
    <property type="evidence" value="ECO:0007669"/>
    <property type="project" value="UniProtKB-KW"/>
</dbReference>
<dbReference type="Pfam" id="PF05958">
    <property type="entry name" value="tRNA_U5-meth_tr"/>
    <property type="match status" value="1"/>
</dbReference>
<dbReference type="RefSeq" id="WP_382410317.1">
    <property type="nucleotide sequence ID" value="NZ_JBHSGU010000019.1"/>
</dbReference>
<keyword evidence="3 6" id="KW-0808">Transferase</keyword>
<evidence type="ECO:0000256" key="2">
    <source>
        <dbReference type="ARBA" id="ARBA00022603"/>
    </source>
</evidence>
<keyword evidence="5" id="KW-0411">Iron-sulfur</keyword>
<name>A0ABV9M0K3_9ALTE</name>
<evidence type="ECO:0000256" key="8">
    <source>
        <dbReference type="SAM" id="MobiDB-lite"/>
    </source>
</evidence>
<feature type="binding site" evidence="6">
    <location>
        <position position="342"/>
    </location>
    <ligand>
        <name>S-adenosyl-L-methionine</name>
        <dbReference type="ChEBI" id="CHEBI:59789"/>
    </ligand>
</feature>
<evidence type="ECO:0000256" key="1">
    <source>
        <dbReference type="ARBA" id="ARBA00022485"/>
    </source>
</evidence>
<gene>
    <name evidence="9" type="primary">rlmD</name>
    <name evidence="9" type="ORF">ACFO4O_15930</name>
</gene>
<keyword evidence="10" id="KW-1185">Reference proteome</keyword>
<reference evidence="10" key="1">
    <citation type="journal article" date="2019" name="Int. J. Syst. Evol. Microbiol.">
        <title>The Global Catalogue of Microorganisms (GCM) 10K type strain sequencing project: providing services to taxonomists for standard genome sequencing and annotation.</title>
        <authorList>
            <consortium name="The Broad Institute Genomics Platform"/>
            <consortium name="The Broad Institute Genome Sequencing Center for Infectious Disease"/>
            <person name="Wu L."/>
            <person name="Ma J."/>
        </authorList>
    </citation>
    <scope>NUCLEOTIDE SEQUENCE [LARGE SCALE GENOMIC DNA]</scope>
    <source>
        <strain evidence="10">KACC 12507</strain>
    </source>
</reference>
<dbReference type="PANTHER" id="PTHR11061">
    <property type="entry name" value="RNA M5U METHYLTRANSFERASE"/>
    <property type="match status" value="1"/>
</dbReference>
<dbReference type="Gene3D" id="3.40.50.150">
    <property type="entry name" value="Vaccinia Virus protein VP39"/>
    <property type="match status" value="1"/>
</dbReference>
<evidence type="ECO:0000313" key="10">
    <source>
        <dbReference type="Proteomes" id="UP001595897"/>
    </source>
</evidence>
<accession>A0ABV9M0K3</accession>
<feature type="compositionally biased region" description="Low complexity" evidence="8">
    <location>
        <begin position="40"/>
        <end position="54"/>
    </location>
</feature>
<dbReference type="NCBIfam" id="TIGR00479">
    <property type="entry name" value="rumA"/>
    <property type="match status" value="1"/>
</dbReference>
<sequence length="508" mass="56875">MVQFFKAKPRSKHSPRRKTRGAKRVAINKEKAPSQNRLPQNQTQNQSQNQSIQSATLPSSDAQPSERSQASSNQVFKDVHVDTMDHHGQALVLSTRPITIVAGALANETVTMQMQSFGKNVQHAKVISIQQASEQRVKPFCDVYESCGGCQLQTLSAEHGLYYKEDSLKRFLYKMAGVSEQAWQAPILSTIDYSQQRQAMGYRRKVRLAIDARDKQNIKMGYRKAQSNQVVDIENCPVLHHDLQRVLTLLLPALRALPFVQKLGHLELTRSLDGVIVLINMAKSVLATDLLPLQALAERLQIRIMCRYKHKLITDYGEQSASLAISDYQDVKLNIAPEHFIQVNASVNTLMLTQVIEWFDDIQGALIHDFFCGMGNFTVALAKHHRAIVGYEVSESMVAQARSNAAINSAAHAQFKQANLSDKIALDALDIKSTDAVLLDPARDGAQALCEKLNHSQVGRIVYVSCNPDTLARDLKILKQSYTVKYIKALDMFPFTQHLETMALLERS</sequence>
<protein>
    <submittedName>
        <fullName evidence="9">23S rRNA (Uracil(1939)-C(5))-methyltransferase RlmD</fullName>
        <ecNumber evidence="9">2.1.1.190</ecNumber>
    </submittedName>
</protein>
<feature type="binding site" evidence="6">
    <location>
        <position position="440"/>
    </location>
    <ligand>
        <name>S-adenosyl-L-methionine</name>
        <dbReference type="ChEBI" id="CHEBI:59789"/>
    </ligand>
</feature>
<dbReference type="EMBL" id="JBHSGU010000019">
    <property type="protein sequence ID" value="MFC4701645.1"/>
    <property type="molecule type" value="Genomic_DNA"/>
</dbReference>
<comment type="caution">
    <text evidence="9">The sequence shown here is derived from an EMBL/GenBank/DDBJ whole genome shotgun (WGS) entry which is preliminary data.</text>
</comment>
<feature type="compositionally biased region" description="Basic residues" evidence="8">
    <location>
        <begin position="7"/>
        <end position="23"/>
    </location>
</feature>